<dbReference type="AlphaFoldDB" id="A0A0B2V264"/>
<dbReference type="OrthoDB" id="5844876at2759"/>
<comment type="caution">
    <text evidence="2">The sequence shown here is derived from an EMBL/GenBank/DDBJ whole genome shotgun (WGS) entry which is preliminary data.</text>
</comment>
<evidence type="ECO:0000256" key="1">
    <source>
        <dbReference type="SAM" id="MobiDB-lite"/>
    </source>
</evidence>
<evidence type="ECO:0000313" key="2">
    <source>
        <dbReference type="EMBL" id="KHN75574.1"/>
    </source>
</evidence>
<proteinExistence type="predicted"/>
<gene>
    <name evidence="2" type="ORF">Tcan_07623</name>
</gene>
<keyword evidence="3" id="KW-1185">Reference proteome</keyword>
<accession>A0A0B2V264</accession>
<reference evidence="2 3" key="1">
    <citation type="submission" date="2014-11" db="EMBL/GenBank/DDBJ databases">
        <title>Genetic blueprint of the zoonotic pathogen Toxocara canis.</title>
        <authorList>
            <person name="Zhu X.-Q."/>
            <person name="Korhonen P.K."/>
            <person name="Cai H."/>
            <person name="Young N.D."/>
            <person name="Nejsum P."/>
            <person name="von Samson-Himmelstjerna G."/>
            <person name="Boag P.R."/>
            <person name="Tan P."/>
            <person name="Li Q."/>
            <person name="Min J."/>
            <person name="Yang Y."/>
            <person name="Wang X."/>
            <person name="Fang X."/>
            <person name="Hall R.S."/>
            <person name="Hofmann A."/>
            <person name="Sternberg P.W."/>
            <person name="Jex A.R."/>
            <person name="Gasser R.B."/>
        </authorList>
    </citation>
    <scope>NUCLEOTIDE SEQUENCE [LARGE SCALE GENOMIC DNA]</scope>
    <source>
        <strain evidence="2">PN_DK_2014</strain>
    </source>
</reference>
<dbReference type="Proteomes" id="UP000031036">
    <property type="component" value="Unassembled WGS sequence"/>
</dbReference>
<organism evidence="2 3">
    <name type="scientific">Toxocara canis</name>
    <name type="common">Canine roundworm</name>
    <dbReference type="NCBI Taxonomy" id="6265"/>
    <lineage>
        <taxon>Eukaryota</taxon>
        <taxon>Metazoa</taxon>
        <taxon>Ecdysozoa</taxon>
        <taxon>Nematoda</taxon>
        <taxon>Chromadorea</taxon>
        <taxon>Rhabditida</taxon>
        <taxon>Spirurina</taxon>
        <taxon>Ascaridomorpha</taxon>
        <taxon>Ascaridoidea</taxon>
        <taxon>Toxocaridae</taxon>
        <taxon>Toxocara</taxon>
    </lineage>
</organism>
<feature type="region of interest" description="Disordered" evidence="1">
    <location>
        <begin position="78"/>
        <end position="98"/>
    </location>
</feature>
<sequence length="112" mass="12730">MWLNARIIRSTGGATHIWRRKVAEKEALELQKLYLQQLTGYKDNHKEMNEAHASFVNKLIGSTRKLITIMKVGEAGGTDMERPRIAEQRRSKKGSKASKAPFELFCVSKADK</sequence>
<feature type="compositionally biased region" description="Basic and acidic residues" evidence="1">
    <location>
        <begin position="79"/>
        <end position="89"/>
    </location>
</feature>
<evidence type="ECO:0000313" key="3">
    <source>
        <dbReference type="Proteomes" id="UP000031036"/>
    </source>
</evidence>
<name>A0A0B2V264_TOXCA</name>
<protein>
    <submittedName>
        <fullName evidence="2">Uncharacterized protein</fullName>
    </submittedName>
</protein>
<dbReference type="EMBL" id="JPKZ01002658">
    <property type="protein sequence ID" value="KHN75574.1"/>
    <property type="molecule type" value="Genomic_DNA"/>
</dbReference>